<gene>
    <name evidence="2" type="ORF">PGLA1383_LOCUS19379</name>
</gene>
<dbReference type="PANTHER" id="PTHR21228">
    <property type="entry name" value="FAST LEU-RICH DOMAIN-CONTAINING"/>
    <property type="match status" value="1"/>
</dbReference>
<dbReference type="PANTHER" id="PTHR21228:SF40">
    <property type="entry name" value="LD45607P"/>
    <property type="match status" value="1"/>
</dbReference>
<dbReference type="GO" id="GO:0044528">
    <property type="term" value="P:regulation of mitochondrial mRNA stability"/>
    <property type="evidence" value="ECO:0007669"/>
    <property type="project" value="TreeGrafter"/>
</dbReference>
<dbReference type="GO" id="GO:0035770">
    <property type="term" value="C:ribonucleoprotein granule"/>
    <property type="evidence" value="ECO:0007669"/>
    <property type="project" value="TreeGrafter"/>
</dbReference>
<dbReference type="OMA" id="MANSAWG"/>
<proteinExistence type="predicted"/>
<comment type="caution">
    <text evidence="2">The sequence shown here is derived from an EMBL/GenBank/DDBJ whole genome shotgun (WGS) entry which is preliminary data.</text>
</comment>
<name>A0A813EL87_POLGL</name>
<reference evidence="2" key="1">
    <citation type="submission" date="2021-02" db="EMBL/GenBank/DDBJ databases">
        <authorList>
            <person name="Dougan E. K."/>
            <person name="Rhodes N."/>
            <person name="Thang M."/>
            <person name="Chan C."/>
        </authorList>
    </citation>
    <scope>NUCLEOTIDE SEQUENCE</scope>
</reference>
<dbReference type="AlphaFoldDB" id="A0A813EL87"/>
<keyword evidence="3" id="KW-1185">Reference proteome</keyword>
<organism evidence="2 3">
    <name type="scientific">Polarella glacialis</name>
    <name type="common">Dinoflagellate</name>
    <dbReference type="NCBI Taxonomy" id="89957"/>
    <lineage>
        <taxon>Eukaryota</taxon>
        <taxon>Sar</taxon>
        <taxon>Alveolata</taxon>
        <taxon>Dinophyceae</taxon>
        <taxon>Suessiales</taxon>
        <taxon>Suessiaceae</taxon>
        <taxon>Polarella</taxon>
    </lineage>
</organism>
<dbReference type="OrthoDB" id="448314at2759"/>
<feature type="non-terminal residue" evidence="2">
    <location>
        <position position="1"/>
    </location>
</feature>
<accession>A0A813EL87</accession>
<evidence type="ECO:0000256" key="1">
    <source>
        <dbReference type="SAM" id="MobiDB-lite"/>
    </source>
</evidence>
<feature type="region of interest" description="Disordered" evidence="1">
    <location>
        <begin position="171"/>
        <end position="190"/>
    </location>
</feature>
<evidence type="ECO:0000313" key="3">
    <source>
        <dbReference type="Proteomes" id="UP000654075"/>
    </source>
</evidence>
<dbReference type="GO" id="GO:0005759">
    <property type="term" value="C:mitochondrial matrix"/>
    <property type="evidence" value="ECO:0007669"/>
    <property type="project" value="TreeGrafter"/>
</dbReference>
<dbReference type="EMBL" id="CAJNNV010012774">
    <property type="protein sequence ID" value="CAE8601083.1"/>
    <property type="molecule type" value="Genomic_DNA"/>
</dbReference>
<dbReference type="InterPro" id="IPR050870">
    <property type="entry name" value="FAST_kinase"/>
</dbReference>
<dbReference type="Proteomes" id="UP000654075">
    <property type="component" value="Unassembled WGS sequence"/>
</dbReference>
<evidence type="ECO:0000313" key="2">
    <source>
        <dbReference type="EMBL" id="CAE8601083.1"/>
    </source>
</evidence>
<protein>
    <submittedName>
        <fullName evidence="2">Uncharacterized protein</fullName>
    </submittedName>
</protein>
<dbReference type="GO" id="GO:0000963">
    <property type="term" value="P:mitochondrial RNA processing"/>
    <property type="evidence" value="ECO:0007669"/>
    <property type="project" value="TreeGrafter"/>
</dbReference>
<dbReference type="GO" id="GO:0003723">
    <property type="term" value="F:RNA binding"/>
    <property type="evidence" value="ECO:0007669"/>
    <property type="project" value="TreeGrafter"/>
</dbReference>
<sequence length="697" mass="75411">SESGTAAPVHYRVLLCGTPRVQSSEASLLAAPSSASLLAGTESWAQPMPKASAETAKSAGHMVEAILEKASCHLGEFDAQGLTNLAQALAKLELRRKKLLGSIAQHAGPKISNFTNQELAMLAWSQARLGCLWGRALRVVTEEARARLEALTAQDLSVLVWAFARSGRCPDSSDEAAEEEADHKDPGNRQSAARVESLSALSGAVLRCARRLTPQDLSTVVWGYAFAAVECPSMMDAVAEECVQKIVHFSPQDMANSAWGLAKLSFLHEGFMEALAEQITRRARDCQGQHLSIIAWSFAKLGLACEAPLAALAAELATKASELDAQGVGNSIWAFGVLSFWSAGFVEAVGRRAVAVVEQLTAQEMANAAFGLQVLSRWRQQEQGHADIPMCSRLQDFLRAASAPFCRKAGLRDGASWTDFANVARAEHAAFANVGDASLDTLKEVDTRFRCLMLEPAISCLLRILPASQEHAKDSPRVALSDLQLILDDAASGSGSGGLPNLGEHYTREALQRMGLAPAATADSQGNSNVRPAPAAWVEQARRECRSSAGERWRIPSTDTVLAFVAWDVSSSASSSSGRWRNAGRVYRSADAPLGRQGGRGAEELLRPLRQHIRRDAHPERLALLELFEEIGGRQEEMRGALAGCRGWVQVYVTQYPCLSCLAVFCQFCRRCPQTQLEVDFDNAWTSLCGKPRYLAR</sequence>